<reference evidence="1 3" key="1">
    <citation type="submission" date="2015-01" db="EMBL/GenBank/DDBJ databases">
        <title>Genome of Flavobacterium hibernum DSM 12611.</title>
        <authorList>
            <person name="Stropko S.J."/>
            <person name="Pipes S.E."/>
            <person name="Newman J.D."/>
        </authorList>
    </citation>
    <scope>NUCLEOTIDE SEQUENCE [LARGE SCALE GENOMIC DNA]</scope>
    <source>
        <strain evidence="1 3">DSM 12611</strain>
    </source>
</reference>
<dbReference type="EMBL" id="MUGX01000013">
    <property type="protein sequence ID" value="OXA87020.1"/>
    <property type="molecule type" value="Genomic_DNA"/>
</dbReference>
<keyword evidence="4" id="KW-1185">Reference proteome</keyword>
<gene>
    <name evidence="2" type="ORF">B0A73_11945</name>
    <name evidence="1" type="ORF">IW18_13695</name>
</gene>
<dbReference type="STRING" id="37752.IW18_13695"/>
<protein>
    <submittedName>
        <fullName evidence="1">Uncharacterized protein</fullName>
    </submittedName>
</protein>
<evidence type="ECO:0000313" key="2">
    <source>
        <dbReference type="EMBL" id="OXA87020.1"/>
    </source>
</evidence>
<dbReference type="OrthoDB" id="1369680at2"/>
<evidence type="ECO:0000313" key="1">
    <source>
        <dbReference type="EMBL" id="KIO52174.1"/>
    </source>
</evidence>
<dbReference type="AlphaFoldDB" id="A0A0D0EED7"/>
<proteinExistence type="predicted"/>
<dbReference type="EMBL" id="JPRK01000011">
    <property type="protein sequence ID" value="KIO52174.1"/>
    <property type="molecule type" value="Genomic_DNA"/>
</dbReference>
<organism evidence="1 3">
    <name type="scientific">Flavobacterium hibernum</name>
    <dbReference type="NCBI Taxonomy" id="37752"/>
    <lineage>
        <taxon>Bacteria</taxon>
        <taxon>Pseudomonadati</taxon>
        <taxon>Bacteroidota</taxon>
        <taxon>Flavobacteriia</taxon>
        <taxon>Flavobacteriales</taxon>
        <taxon>Flavobacteriaceae</taxon>
        <taxon>Flavobacterium</taxon>
    </lineage>
</organism>
<dbReference type="Proteomes" id="UP000198302">
    <property type="component" value="Unassembled WGS sequence"/>
</dbReference>
<evidence type="ECO:0000313" key="3">
    <source>
        <dbReference type="Proteomes" id="UP000032061"/>
    </source>
</evidence>
<sequence>MDLLEKTIDSKNELYNFALEYFYNINPEQYEDIQFDNVVSKSISILLDHDFIPTPCIEIKLNILQNQKKVRDYFLYINEEKEVIDEFLVMC</sequence>
<comment type="caution">
    <text evidence="1">The sequence shown here is derived from an EMBL/GenBank/DDBJ whole genome shotgun (WGS) entry which is preliminary data.</text>
</comment>
<dbReference type="RefSeq" id="WP_041518443.1">
    <property type="nucleotide sequence ID" value="NZ_JPRK01000011.1"/>
</dbReference>
<dbReference type="Proteomes" id="UP000032061">
    <property type="component" value="Unassembled WGS sequence"/>
</dbReference>
<evidence type="ECO:0000313" key="4">
    <source>
        <dbReference type="Proteomes" id="UP000198302"/>
    </source>
</evidence>
<accession>A0A0D0EED7</accession>
<reference evidence="2 4" key="2">
    <citation type="submission" date="2016-11" db="EMBL/GenBank/DDBJ databases">
        <title>Whole genomes of Flavobacteriaceae.</title>
        <authorList>
            <person name="Stine C."/>
            <person name="Li C."/>
            <person name="Tadesse D."/>
        </authorList>
    </citation>
    <scope>NUCLEOTIDE SEQUENCE [LARGE SCALE GENOMIC DNA]</scope>
    <source>
        <strain evidence="2 4">ATCC 51468</strain>
    </source>
</reference>
<name>A0A0D0EED7_9FLAO</name>